<accession>A0A4Z0H5M6</accession>
<proteinExistence type="predicted"/>
<dbReference type="EMBL" id="SRID01000160">
    <property type="protein sequence ID" value="TGB06949.1"/>
    <property type="molecule type" value="Genomic_DNA"/>
</dbReference>
<dbReference type="Proteomes" id="UP000297948">
    <property type="component" value="Unassembled WGS sequence"/>
</dbReference>
<keyword evidence="3" id="KW-1185">Reference proteome</keyword>
<dbReference type="Pfam" id="PF19267">
    <property type="entry name" value="CIS_spike_tip"/>
    <property type="match status" value="1"/>
</dbReference>
<evidence type="ECO:0000313" key="3">
    <source>
        <dbReference type="Proteomes" id="UP000297948"/>
    </source>
</evidence>
<sequence length="121" mass="12488">MLPPTTTLSGSGGFQAQGGTVCVPSDITSVSLSGIRYTAGAFTVPGSGTVTFKLDAVHHTGRLRTGGIQVVVNGGPVEFHFRVDLKAKDKTKNPPAEDPAGPYEGRADLRSAAQRTVHAGN</sequence>
<evidence type="ECO:0000256" key="1">
    <source>
        <dbReference type="SAM" id="MobiDB-lite"/>
    </source>
</evidence>
<name>A0A4Z0H5M6_9ACTN</name>
<feature type="region of interest" description="Disordered" evidence="1">
    <location>
        <begin position="87"/>
        <end position="121"/>
    </location>
</feature>
<dbReference type="OrthoDB" id="5518630at2"/>
<dbReference type="AlphaFoldDB" id="A0A4Z0H5M6"/>
<reference evidence="2 3" key="1">
    <citation type="submission" date="2019-03" db="EMBL/GenBank/DDBJ databases">
        <authorList>
            <person name="Gonzalez-Pimentel J.L."/>
        </authorList>
    </citation>
    <scope>NUCLEOTIDE SEQUENCE [LARGE SCALE GENOMIC DNA]</scope>
    <source>
        <strain evidence="2 3">JCM 31289</strain>
    </source>
</reference>
<gene>
    <name evidence="2" type="ORF">E4099_17720</name>
</gene>
<dbReference type="InterPro" id="IPR045362">
    <property type="entry name" value="CIS_spike_tip"/>
</dbReference>
<organism evidence="2 3">
    <name type="scientific">Streptomyces palmae</name>
    <dbReference type="NCBI Taxonomy" id="1701085"/>
    <lineage>
        <taxon>Bacteria</taxon>
        <taxon>Bacillati</taxon>
        <taxon>Actinomycetota</taxon>
        <taxon>Actinomycetes</taxon>
        <taxon>Kitasatosporales</taxon>
        <taxon>Streptomycetaceae</taxon>
        <taxon>Streptomyces</taxon>
    </lineage>
</organism>
<comment type="caution">
    <text evidence="2">The sequence shown here is derived from an EMBL/GenBank/DDBJ whole genome shotgun (WGS) entry which is preliminary data.</text>
</comment>
<protein>
    <submittedName>
        <fullName evidence="2">Uncharacterized protein</fullName>
    </submittedName>
</protein>
<evidence type="ECO:0000313" key="2">
    <source>
        <dbReference type="EMBL" id="TGB06949.1"/>
    </source>
</evidence>